<dbReference type="HOGENOM" id="CLU_1526912_0_0_1"/>
<keyword evidence="1" id="KW-0732">Signal</keyword>
<dbReference type="GO" id="GO:0005764">
    <property type="term" value="C:lysosome"/>
    <property type="evidence" value="ECO:0007669"/>
    <property type="project" value="TreeGrafter"/>
</dbReference>
<dbReference type="GO" id="GO:0005509">
    <property type="term" value="F:calcium ion binding"/>
    <property type="evidence" value="ECO:0007669"/>
    <property type="project" value="InterPro"/>
</dbReference>
<evidence type="ECO:0008006" key="4">
    <source>
        <dbReference type="Google" id="ProtNLM"/>
    </source>
</evidence>
<dbReference type="PANTHER" id="PTHR10697">
    <property type="entry name" value="MAMMALIAN EPENDYMIN-RELATED PROTEIN 1"/>
    <property type="match status" value="1"/>
</dbReference>
<dbReference type="CTD" id="20238471"/>
<feature type="chain" id="PRO_5004717126" description="NTR domain-containing protein" evidence="1">
    <location>
        <begin position="17"/>
        <end position="176"/>
    </location>
</feature>
<protein>
    <recommendedName>
        <fullName evidence="4">NTR domain-containing protein</fullName>
    </recommendedName>
</protein>
<keyword evidence="3" id="KW-1185">Reference proteome</keyword>
<dbReference type="GeneID" id="20238471"/>
<dbReference type="Pfam" id="PF00811">
    <property type="entry name" value="Ependymin"/>
    <property type="match status" value="1"/>
</dbReference>
<dbReference type="RefSeq" id="XP_009054031.1">
    <property type="nucleotide sequence ID" value="XM_009055783.1"/>
</dbReference>
<dbReference type="Proteomes" id="UP000030746">
    <property type="component" value="Unassembled WGS sequence"/>
</dbReference>
<feature type="signal peptide" evidence="1">
    <location>
        <begin position="1"/>
        <end position="16"/>
    </location>
</feature>
<evidence type="ECO:0000313" key="3">
    <source>
        <dbReference type="Proteomes" id="UP000030746"/>
    </source>
</evidence>
<evidence type="ECO:0000256" key="1">
    <source>
        <dbReference type="SAM" id="SignalP"/>
    </source>
</evidence>
<gene>
    <name evidence="2" type="ORF">LOTGIDRAFT_160696</name>
</gene>
<sequence>MKLLLLLTVLIPLCVSVPTKPGCCVPPVWEGIQGMFSGDGSGPAPELIQQSALISYDEKRQMININITQSIHGLTSDVRILTDYKKGVQYLINSKSRSCTTSKVPQTFQRFCIPDYFYYKGSFNVAFTLRASTEQFIVPLIWSKCKSNSSNFFKMRKACFSRDIQLVVGTCDCLFN</sequence>
<evidence type="ECO:0000313" key="2">
    <source>
        <dbReference type="EMBL" id="ESO95532.1"/>
    </source>
</evidence>
<dbReference type="GO" id="GO:0007160">
    <property type="term" value="P:cell-matrix adhesion"/>
    <property type="evidence" value="ECO:0007669"/>
    <property type="project" value="InterPro"/>
</dbReference>
<dbReference type="PANTHER" id="PTHR10697:SF13">
    <property type="entry name" value="RICIN B LECTIN DOMAIN-CONTAINING PROTEIN"/>
    <property type="match status" value="1"/>
</dbReference>
<dbReference type="AlphaFoldDB" id="V4AF93"/>
<dbReference type="GO" id="GO:0005576">
    <property type="term" value="C:extracellular region"/>
    <property type="evidence" value="ECO:0007669"/>
    <property type="project" value="InterPro"/>
</dbReference>
<dbReference type="KEGG" id="lgi:LOTGIDRAFT_160696"/>
<dbReference type="OrthoDB" id="10001248at2759"/>
<dbReference type="InterPro" id="IPR001299">
    <property type="entry name" value="Ependymin"/>
</dbReference>
<organism evidence="2 3">
    <name type="scientific">Lottia gigantea</name>
    <name type="common">Giant owl limpet</name>
    <dbReference type="NCBI Taxonomy" id="225164"/>
    <lineage>
        <taxon>Eukaryota</taxon>
        <taxon>Metazoa</taxon>
        <taxon>Spiralia</taxon>
        <taxon>Lophotrochozoa</taxon>
        <taxon>Mollusca</taxon>
        <taxon>Gastropoda</taxon>
        <taxon>Patellogastropoda</taxon>
        <taxon>Lottioidea</taxon>
        <taxon>Lottiidae</taxon>
        <taxon>Lottia</taxon>
    </lineage>
</organism>
<proteinExistence type="predicted"/>
<reference evidence="2 3" key="1">
    <citation type="journal article" date="2013" name="Nature">
        <title>Insights into bilaterian evolution from three spiralian genomes.</title>
        <authorList>
            <person name="Simakov O."/>
            <person name="Marletaz F."/>
            <person name="Cho S.J."/>
            <person name="Edsinger-Gonzales E."/>
            <person name="Havlak P."/>
            <person name="Hellsten U."/>
            <person name="Kuo D.H."/>
            <person name="Larsson T."/>
            <person name="Lv J."/>
            <person name="Arendt D."/>
            <person name="Savage R."/>
            <person name="Osoegawa K."/>
            <person name="de Jong P."/>
            <person name="Grimwood J."/>
            <person name="Chapman J.A."/>
            <person name="Shapiro H."/>
            <person name="Aerts A."/>
            <person name="Otillar R.P."/>
            <person name="Terry A.Y."/>
            <person name="Boore J.L."/>
            <person name="Grigoriev I.V."/>
            <person name="Lindberg D.R."/>
            <person name="Seaver E.C."/>
            <person name="Weisblat D.A."/>
            <person name="Putnam N.H."/>
            <person name="Rokhsar D.S."/>
        </authorList>
    </citation>
    <scope>NUCLEOTIDE SEQUENCE [LARGE SCALE GENOMIC DNA]</scope>
</reference>
<dbReference type="EMBL" id="KB201656">
    <property type="protein sequence ID" value="ESO95532.1"/>
    <property type="molecule type" value="Genomic_DNA"/>
</dbReference>
<name>V4AF93_LOTGI</name>
<accession>V4AF93</accession>